<evidence type="ECO:0000313" key="2">
    <source>
        <dbReference type="EMBL" id="KAJ1130632.1"/>
    </source>
</evidence>
<evidence type="ECO:0000256" key="1">
    <source>
        <dbReference type="SAM" id="MobiDB-lite"/>
    </source>
</evidence>
<proteinExistence type="predicted"/>
<evidence type="ECO:0000313" key="3">
    <source>
        <dbReference type="Proteomes" id="UP001066276"/>
    </source>
</evidence>
<accession>A0AAV7PQT7</accession>
<name>A0AAV7PQT7_PLEWA</name>
<gene>
    <name evidence="2" type="ORF">NDU88_008983</name>
</gene>
<dbReference type="AlphaFoldDB" id="A0AAV7PQT7"/>
<feature type="region of interest" description="Disordered" evidence="1">
    <location>
        <begin position="1"/>
        <end position="22"/>
    </location>
</feature>
<keyword evidence="3" id="KW-1185">Reference proteome</keyword>
<feature type="region of interest" description="Disordered" evidence="1">
    <location>
        <begin position="37"/>
        <end position="66"/>
    </location>
</feature>
<dbReference type="Proteomes" id="UP001066276">
    <property type="component" value="Chromosome 7"/>
</dbReference>
<organism evidence="2 3">
    <name type="scientific">Pleurodeles waltl</name>
    <name type="common">Iberian ribbed newt</name>
    <dbReference type="NCBI Taxonomy" id="8319"/>
    <lineage>
        <taxon>Eukaryota</taxon>
        <taxon>Metazoa</taxon>
        <taxon>Chordata</taxon>
        <taxon>Craniata</taxon>
        <taxon>Vertebrata</taxon>
        <taxon>Euteleostomi</taxon>
        <taxon>Amphibia</taxon>
        <taxon>Batrachia</taxon>
        <taxon>Caudata</taxon>
        <taxon>Salamandroidea</taxon>
        <taxon>Salamandridae</taxon>
        <taxon>Pleurodelinae</taxon>
        <taxon>Pleurodeles</taxon>
    </lineage>
</organism>
<sequence>MLGGGRRHPTTTLASRAVRGEDRRPILGLKPRLIRRTARSWRKGPPRAPRALRPLTQAAASPAARP</sequence>
<dbReference type="EMBL" id="JANPWB010000011">
    <property type="protein sequence ID" value="KAJ1130632.1"/>
    <property type="molecule type" value="Genomic_DNA"/>
</dbReference>
<feature type="compositionally biased region" description="Low complexity" evidence="1">
    <location>
        <begin position="49"/>
        <end position="60"/>
    </location>
</feature>
<protein>
    <submittedName>
        <fullName evidence="2">Uncharacterized protein</fullName>
    </submittedName>
</protein>
<comment type="caution">
    <text evidence="2">The sequence shown here is derived from an EMBL/GenBank/DDBJ whole genome shotgun (WGS) entry which is preliminary data.</text>
</comment>
<reference evidence="2" key="1">
    <citation type="journal article" date="2022" name="bioRxiv">
        <title>Sequencing and chromosome-scale assembly of the giantPleurodeles waltlgenome.</title>
        <authorList>
            <person name="Brown T."/>
            <person name="Elewa A."/>
            <person name="Iarovenko S."/>
            <person name="Subramanian E."/>
            <person name="Araus A.J."/>
            <person name="Petzold A."/>
            <person name="Susuki M."/>
            <person name="Suzuki K.-i.T."/>
            <person name="Hayashi T."/>
            <person name="Toyoda A."/>
            <person name="Oliveira C."/>
            <person name="Osipova E."/>
            <person name="Leigh N.D."/>
            <person name="Simon A."/>
            <person name="Yun M.H."/>
        </authorList>
    </citation>
    <scope>NUCLEOTIDE SEQUENCE</scope>
    <source>
        <strain evidence="2">20211129_DDA</strain>
        <tissue evidence="2">Liver</tissue>
    </source>
</reference>